<name>A0A645FQP5_9ZZZZ</name>
<protein>
    <submittedName>
        <fullName evidence="1">Uncharacterized protein</fullName>
    </submittedName>
</protein>
<comment type="caution">
    <text evidence="1">The sequence shown here is derived from an EMBL/GenBank/DDBJ whole genome shotgun (WGS) entry which is preliminary data.</text>
</comment>
<proteinExistence type="predicted"/>
<accession>A0A645FQP5</accession>
<evidence type="ECO:0000313" key="1">
    <source>
        <dbReference type="EMBL" id="MPN15709.1"/>
    </source>
</evidence>
<organism evidence="1">
    <name type="scientific">bioreactor metagenome</name>
    <dbReference type="NCBI Taxonomy" id="1076179"/>
    <lineage>
        <taxon>unclassified sequences</taxon>
        <taxon>metagenomes</taxon>
        <taxon>ecological metagenomes</taxon>
    </lineage>
</organism>
<dbReference type="AlphaFoldDB" id="A0A645FQP5"/>
<dbReference type="EMBL" id="VSSQ01062551">
    <property type="protein sequence ID" value="MPN15709.1"/>
    <property type="molecule type" value="Genomic_DNA"/>
</dbReference>
<reference evidence="1" key="1">
    <citation type="submission" date="2019-08" db="EMBL/GenBank/DDBJ databases">
        <authorList>
            <person name="Kucharzyk K."/>
            <person name="Murdoch R.W."/>
            <person name="Higgins S."/>
            <person name="Loffler F."/>
        </authorList>
    </citation>
    <scope>NUCLEOTIDE SEQUENCE</scope>
</reference>
<sequence length="82" mass="8582">MSMASRGHNVQVFANIYHGVTIDHDGINPVCAACFHSYGPVNIHNAAAACGYAVRHKAVVLASACGCRHVAAHIYLAAPVDP</sequence>
<gene>
    <name evidence="1" type="ORF">SDC9_163043</name>
</gene>